<name>A0A9I9E787_CUCME</name>
<sequence>MGEQTMQNIQGNSSNGFEPFYLVKNLLQVFGFMGLDRMLLGVLPESIGATKPYLRQFIDV</sequence>
<organism evidence="1">
    <name type="scientific">Cucumis melo</name>
    <name type="common">Muskmelon</name>
    <dbReference type="NCBI Taxonomy" id="3656"/>
    <lineage>
        <taxon>Eukaryota</taxon>
        <taxon>Viridiplantae</taxon>
        <taxon>Streptophyta</taxon>
        <taxon>Embryophyta</taxon>
        <taxon>Tracheophyta</taxon>
        <taxon>Spermatophyta</taxon>
        <taxon>Magnoliopsida</taxon>
        <taxon>eudicotyledons</taxon>
        <taxon>Gunneridae</taxon>
        <taxon>Pentapetalae</taxon>
        <taxon>rosids</taxon>
        <taxon>fabids</taxon>
        <taxon>Cucurbitales</taxon>
        <taxon>Cucurbitaceae</taxon>
        <taxon>Benincaseae</taxon>
        <taxon>Cucumis</taxon>
    </lineage>
</organism>
<accession>A0A9I9E787</accession>
<dbReference type="Gramene" id="MELO3C029744.2.1">
    <property type="protein sequence ID" value="MELO3C029744.2.1"/>
    <property type="gene ID" value="MELO3C029744.2"/>
</dbReference>
<reference evidence="1" key="1">
    <citation type="submission" date="2023-03" db="UniProtKB">
        <authorList>
            <consortium name="EnsemblPlants"/>
        </authorList>
    </citation>
    <scope>IDENTIFICATION</scope>
</reference>
<evidence type="ECO:0000313" key="1">
    <source>
        <dbReference type="EnsemblPlants" id="MELO3C029744.2.1"/>
    </source>
</evidence>
<dbReference type="AlphaFoldDB" id="A0A9I9E787"/>
<protein>
    <submittedName>
        <fullName evidence="1">Uncharacterized protein</fullName>
    </submittedName>
</protein>
<dbReference type="EnsemblPlants" id="MELO3C029744.2.1">
    <property type="protein sequence ID" value="MELO3C029744.2.1"/>
    <property type="gene ID" value="MELO3C029744.2"/>
</dbReference>
<proteinExistence type="predicted"/>